<organism evidence="2 3">
    <name type="scientific">Streptococcus koreensis</name>
    <dbReference type="NCBI Taxonomy" id="2382163"/>
    <lineage>
        <taxon>Bacteria</taxon>
        <taxon>Bacillati</taxon>
        <taxon>Bacillota</taxon>
        <taxon>Bacilli</taxon>
        <taxon>Lactobacillales</taxon>
        <taxon>Streptococcaceae</taxon>
        <taxon>Streptococcus</taxon>
    </lineage>
</organism>
<reference evidence="3" key="1">
    <citation type="submission" date="2018-09" db="EMBL/GenBank/DDBJ databases">
        <title>Complete genome sequence of Streptococcus sp. KCOM 2890 (=JS71).</title>
        <authorList>
            <person name="Kook J.-K."/>
            <person name="Park S.-N."/>
            <person name="Lim Y.K."/>
        </authorList>
    </citation>
    <scope>NUCLEOTIDE SEQUENCE [LARGE SCALE GENOMIC DNA]</scope>
    <source>
        <strain evidence="3">JS71</strain>
    </source>
</reference>
<evidence type="ECO:0000259" key="1">
    <source>
        <dbReference type="PROSITE" id="PS51186"/>
    </source>
</evidence>
<dbReference type="Proteomes" id="UP000277293">
    <property type="component" value="Chromosome"/>
</dbReference>
<dbReference type="Gene3D" id="3.40.630.30">
    <property type="match status" value="1"/>
</dbReference>
<proteinExistence type="predicted"/>
<name>A0ABM6ZAR5_9STRE</name>
<evidence type="ECO:0000313" key="3">
    <source>
        <dbReference type="Proteomes" id="UP000277293"/>
    </source>
</evidence>
<dbReference type="InterPro" id="IPR016181">
    <property type="entry name" value="Acyl_CoA_acyltransferase"/>
</dbReference>
<accession>A0ABM6ZAR5</accession>
<dbReference type="SUPFAM" id="SSF55729">
    <property type="entry name" value="Acyl-CoA N-acyltransferases (Nat)"/>
    <property type="match status" value="1"/>
</dbReference>
<protein>
    <submittedName>
        <fullName evidence="2">N-acetyltransferase</fullName>
    </submittedName>
</protein>
<dbReference type="EMBL" id="CP032620">
    <property type="protein sequence ID" value="AYF94553.1"/>
    <property type="molecule type" value="Genomic_DNA"/>
</dbReference>
<keyword evidence="3" id="KW-1185">Reference proteome</keyword>
<dbReference type="CDD" id="cd04301">
    <property type="entry name" value="NAT_SF"/>
    <property type="match status" value="1"/>
</dbReference>
<dbReference type="InterPro" id="IPR000182">
    <property type="entry name" value="GNAT_dom"/>
</dbReference>
<dbReference type="PANTHER" id="PTHR43072:SF8">
    <property type="entry name" value="ACYLTRANSFERASE FABY-RELATED"/>
    <property type="match status" value="1"/>
</dbReference>
<sequence>MLKIRPVTLADAPELVRIYAPYVKKTAITFEYDVPTTEEFEGRIEKTLQRFPYLVAEENGQVLAYAYASTYYDRSAYDWAVEVSVYVNEHYLGQGLGSRLYEALERELEARGYLRFLACIALPNPASIALHEKRGYVKVAHFPRIGYKFDQWHDIVWMQKTIEGPVKSLM</sequence>
<dbReference type="PANTHER" id="PTHR43072">
    <property type="entry name" value="N-ACETYLTRANSFERASE"/>
    <property type="match status" value="1"/>
</dbReference>
<feature type="domain" description="N-acetyltransferase" evidence="1">
    <location>
        <begin position="2"/>
        <end position="163"/>
    </location>
</feature>
<dbReference type="PROSITE" id="PS51186">
    <property type="entry name" value="GNAT"/>
    <property type="match status" value="1"/>
</dbReference>
<gene>
    <name evidence="2" type="ORF">D7D50_08100</name>
</gene>
<evidence type="ECO:0000313" key="2">
    <source>
        <dbReference type="EMBL" id="AYF94553.1"/>
    </source>
</evidence>
<dbReference type="Pfam" id="PF13420">
    <property type="entry name" value="Acetyltransf_4"/>
    <property type="match status" value="1"/>
</dbReference>
<dbReference type="RefSeq" id="WP_023023187.1">
    <property type="nucleotide sequence ID" value="NZ_CP032620.1"/>
</dbReference>